<dbReference type="InterPro" id="IPR041796">
    <property type="entry name" value="Mre11_N"/>
</dbReference>
<protein>
    <submittedName>
        <fullName evidence="3">DNA repair exonuclease SbcCD nuclease subunit</fullName>
    </submittedName>
</protein>
<feature type="domain" description="Calcineurin-like phosphoesterase" evidence="2">
    <location>
        <begin position="3"/>
        <end position="200"/>
    </location>
</feature>
<dbReference type="Proteomes" id="UP000199318">
    <property type="component" value="Unassembled WGS sequence"/>
</dbReference>
<dbReference type="STRING" id="1464123.SAMN05444126_11024"/>
<dbReference type="PANTHER" id="PTHR30337">
    <property type="entry name" value="COMPONENT OF ATP-DEPENDENT DSDNA EXONUCLEASE"/>
    <property type="match status" value="1"/>
</dbReference>
<evidence type="ECO:0000256" key="1">
    <source>
        <dbReference type="ARBA" id="ARBA00022801"/>
    </source>
</evidence>
<evidence type="ECO:0000259" key="2">
    <source>
        <dbReference type="Pfam" id="PF00149"/>
    </source>
</evidence>
<keyword evidence="1" id="KW-0378">Hydrolase</keyword>
<dbReference type="RefSeq" id="WP_093072730.1">
    <property type="nucleotide sequence ID" value="NZ_FOGV01000010.1"/>
</dbReference>
<dbReference type="Gene3D" id="3.60.21.10">
    <property type="match status" value="1"/>
</dbReference>
<keyword evidence="4" id="KW-1185">Reference proteome</keyword>
<name>A0A1H9THG5_9BACI</name>
<sequence>MITFIHMADLHLGRVFQTNVTNDNHAGKKALDAVYRSLDNAVQTAIDQQVDFIVIAGDIYDEAERSVKGKFKFQQACSRLQEYGIHVYAVHGNHDPLTSSVSSSADLPANVTVFSAEGETVVHTGKSGEKAALSGFSYPQTVFTESPIARFPARSNNDYHIGILHGQEGTLDGHEPYAPFRARELAALEYDYWALGHIHDRQVLQADPPIRYSGCIQGANRKEQGPKGVDVVRLDSSGAHCTFVQTAPIVWAEVTVGAEDVTTEAELISKADTLTAERFGAETAVFTITVTGETALHEQLSDIDKKYEWIELLREELSSDGRWVDQVRVQTKPVIDREVWRNEDHLYGDIIRIREEITEADKTEIIDAWRKNAKLRRVMRETETWSEKEWEAVWDEAEQLILANLIDEERGL</sequence>
<proteinExistence type="predicted"/>
<organism evidence="3 4">
    <name type="scientific">Salisediminibacterium halotolerans</name>
    <dbReference type="NCBI Taxonomy" id="517425"/>
    <lineage>
        <taxon>Bacteria</taxon>
        <taxon>Bacillati</taxon>
        <taxon>Bacillota</taxon>
        <taxon>Bacilli</taxon>
        <taxon>Bacillales</taxon>
        <taxon>Bacillaceae</taxon>
        <taxon>Salisediminibacterium</taxon>
    </lineage>
</organism>
<dbReference type="InterPro" id="IPR050535">
    <property type="entry name" value="DNA_Repair-Maintenance_Comp"/>
</dbReference>
<dbReference type="InterPro" id="IPR004843">
    <property type="entry name" value="Calcineurin-like_PHP"/>
</dbReference>
<evidence type="ECO:0000313" key="3">
    <source>
        <dbReference type="EMBL" id="SER96591.1"/>
    </source>
</evidence>
<dbReference type="InterPro" id="IPR014576">
    <property type="entry name" value="Pesterase_YhaO"/>
</dbReference>
<dbReference type="GO" id="GO:0004527">
    <property type="term" value="F:exonuclease activity"/>
    <property type="evidence" value="ECO:0007669"/>
    <property type="project" value="UniProtKB-KW"/>
</dbReference>
<dbReference type="PANTHER" id="PTHR30337:SF7">
    <property type="entry name" value="PHOSPHOESTERASE"/>
    <property type="match status" value="1"/>
</dbReference>
<gene>
    <name evidence="3" type="ORF">SAMN05444126_11024</name>
</gene>
<reference evidence="4" key="1">
    <citation type="submission" date="2016-10" db="EMBL/GenBank/DDBJ databases">
        <authorList>
            <person name="de Groot N.N."/>
        </authorList>
    </citation>
    <scope>NUCLEOTIDE SEQUENCE [LARGE SCALE GENOMIC DNA]</scope>
    <source>
        <strain evidence="4">10nlg</strain>
    </source>
</reference>
<keyword evidence="3" id="KW-0269">Exonuclease</keyword>
<dbReference type="EMBL" id="FOGV01000010">
    <property type="protein sequence ID" value="SER96591.1"/>
    <property type="molecule type" value="Genomic_DNA"/>
</dbReference>
<dbReference type="AlphaFoldDB" id="A0A1H9THG5"/>
<evidence type="ECO:0000313" key="4">
    <source>
        <dbReference type="Proteomes" id="UP000199318"/>
    </source>
</evidence>
<dbReference type="OrthoDB" id="9773856at2"/>
<dbReference type="Pfam" id="PF00149">
    <property type="entry name" value="Metallophos"/>
    <property type="match status" value="1"/>
</dbReference>
<dbReference type="CDD" id="cd00840">
    <property type="entry name" value="MPP_Mre11_N"/>
    <property type="match status" value="1"/>
</dbReference>
<comment type="caution">
    <text evidence="3">The sequence shown here is derived from an EMBL/GenBank/DDBJ whole genome shotgun (WGS) entry which is preliminary data.</text>
</comment>
<dbReference type="PIRSF" id="PIRSF033091">
    <property type="entry name" value="Pesterase_YhaO"/>
    <property type="match status" value="1"/>
</dbReference>
<keyword evidence="3" id="KW-0540">Nuclease</keyword>
<dbReference type="SUPFAM" id="SSF56300">
    <property type="entry name" value="Metallo-dependent phosphatases"/>
    <property type="match status" value="1"/>
</dbReference>
<accession>A0A1H9THG5</accession>
<dbReference type="InterPro" id="IPR029052">
    <property type="entry name" value="Metallo-depent_PP-like"/>
</dbReference>